<comment type="subcellular location">
    <subcellularLocation>
        <location evidence="9">Endoplasmic reticulum membrane</location>
        <topology evidence="9">Multi-pass membrane protein</topology>
    </subcellularLocation>
    <subcellularLocation>
        <location evidence="9">Golgi apparatus membrane</location>
        <topology evidence="9">Multi-pass membrane protein</topology>
    </subcellularLocation>
</comment>
<dbReference type="GeneID" id="101704502"/>
<name>A0AAX6RG94_HETGA</name>
<reference evidence="11" key="1">
    <citation type="submission" date="2025-08" db="UniProtKB">
        <authorList>
            <consortium name="RefSeq"/>
        </authorList>
    </citation>
    <scope>IDENTIFICATION</scope>
</reference>
<protein>
    <recommendedName>
        <fullName evidence="9">Protein YIF1</fullName>
    </recommendedName>
</protein>
<feature type="transmembrane region" description="Helical" evidence="9">
    <location>
        <begin position="332"/>
        <end position="352"/>
    </location>
</feature>
<feature type="transmembrane region" description="Helical" evidence="9">
    <location>
        <begin position="272"/>
        <end position="294"/>
    </location>
</feature>
<dbReference type="Pfam" id="PF03878">
    <property type="entry name" value="YIF1"/>
    <property type="match status" value="1"/>
</dbReference>
<dbReference type="GO" id="GO:0006888">
    <property type="term" value="P:endoplasmic reticulum to Golgi vesicle-mediated transport"/>
    <property type="evidence" value="ECO:0007669"/>
    <property type="project" value="UniProtKB-UniRule"/>
</dbReference>
<dbReference type="GO" id="GO:0000139">
    <property type="term" value="C:Golgi membrane"/>
    <property type="evidence" value="ECO:0007669"/>
    <property type="project" value="UniProtKB-SubCell"/>
</dbReference>
<gene>
    <name evidence="11" type="primary">Yif1b</name>
</gene>
<keyword evidence="3 9" id="KW-0812">Transmembrane</keyword>
<evidence type="ECO:0000256" key="1">
    <source>
        <dbReference type="ARBA" id="ARBA00009727"/>
    </source>
</evidence>
<dbReference type="InterPro" id="IPR005578">
    <property type="entry name" value="Yif1_fam"/>
</dbReference>
<evidence type="ECO:0000256" key="2">
    <source>
        <dbReference type="ARBA" id="ARBA00022448"/>
    </source>
</evidence>
<comment type="function">
    <text evidence="9">Has a role in transport between endoplasmic reticulum and Golgi.</text>
</comment>
<evidence type="ECO:0000256" key="4">
    <source>
        <dbReference type="ARBA" id="ARBA00022824"/>
    </source>
</evidence>
<organism evidence="10 11">
    <name type="scientific">Heterocephalus glaber</name>
    <name type="common">Naked mole rat</name>
    <dbReference type="NCBI Taxonomy" id="10181"/>
    <lineage>
        <taxon>Eukaryota</taxon>
        <taxon>Metazoa</taxon>
        <taxon>Chordata</taxon>
        <taxon>Craniata</taxon>
        <taxon>Vertebrata</taxon>
        <taxon>Euteleostomi</taxon>
        <taxon>Mammalia</taxon>
        <taxon>Eutheria</taxon>
        <taxon>Euarchontoglires</taxon>
        <taxon>Glires</taxon>
        <taxon>Rodentia</taxon>
        <taxon>Hystricomorpha</taxon>
        <taxon>Bathyergidae</taxon>
        <taxon>Heterocephalus</taxon>
    </lineage>
</organism>
<evidence type="ECO:0000256" key="3">
    <source>
        <dbReference type="ARBA" id="ARBA00022692"/>
    </source>
</evidence>
<dbReference type="AlphaFoldDB" id="A0AAX6RG94"/>
<comment type="similarity">
    <text evidence="1 9">Belongs to the YIF1 family.</text>
</comment>
<keyword evidence="4 9" id="KW-0256">Endoplasmic reticulum</keyword>
<evidence type="ECO:0000313" key="11">
    <source>
        <dbReference type="RefSeq" id="XP_021095494.1"/>
    </source>
</evidence>
<evidence type="ECO:0000256" key="9">
    <source>
        <dbReference type="RuleBase" id="RU368073"/>
    </source>
</evidence>
<keyword evidence="5 9" id="KW-0653">Protein transport</keyword>
<dbReference type="Proteomes" id="UP000694906">
    <property type="component" value="Unplaced"/>
</dbReference>
<keyword evidence="6 9" id="KW-1133">Transmembrane helix</keyword>
<dbReference type="GO" id="GO:0015031">
    <property type="term" value="P:protein transport"/>
    <property type="evidence" value="ECO:0007669"/>
    <property type="project" value="UniProtKB-KW"/>
</dbReference>
<dbReference type="GO" id="GO:0005789">
    <property type="term" value="C:endoplasmic reticulum membrane"/>
    <property type="evidence" value="ECO:0007669"/>
    <property type="project" value="UniProtKB-SubCell"/>
</dbReference>
<keyword evidence="7 9" id="KW-0333">Golgi apparatus</keyword>
<evidence type="ECO:0000256" key="5">
    <source>
        <dbReference type="ARBA" id="ARBA00022927"/>
    </source>
</evidence>
<dbReference type="PANTHER" id="PTHR14083">
    <property type="entry name" value="YIP1 INTERACTING FACTOR HOMOLOG YIF1 PROTEIN"/>
    <property type="match status" value="1"/>
</dbReference>
<feature type="transmembrane region" description="Helical" evidence="9">
    <location>
        <begin position="241"/>
        <end position="260"/>
    </location>
</feature>
<evidence type="ECO:0000313" key="10">
    <source>
        <dbReference type="Proteomes" id="UP000694906"/>
    </source>
</evidence>
<keyword evidence="2 9" id="KW-0813">Transport</keyword>
<sequence>MHPAGLAAAAAGTPRLRKWRTWPAEEIWRAGTWRGRCAAVSEVTTGQGSRDRGPGVSRCAQRRDARSRSWYVVQAGLELTMLPTLALNSWQSSCLSLISAGITASKRRIPVSQPGMADPHQLFDDTSSAQSRGYRAQQAASGLGYPATSTLPQAAFLADPVSNMAMAYGSSLAAQGKELVDKNIDRFIPVTKLKYYFAVDTVYVGKKLGLLVFPYLHQDWEVQYQQDTPVAPRFDVNAPDLYIPAMAFITYILVAGLALGTQDRFSPDLLGLQASSALAWLALEVVAILLSLYLVTVNTDLTTIDLVAFLGYKYVGMIGGVLMGLLFGKMGYYLVLGWCCVSIFVFMIRTLRLKILAQAAAEGVPVRGARNQLRMYLTMAVAAAQPLLMYWLTFHLVR</sequence>
<dbReference type="GO" id="GO:0030134">
    <property type="term" value="C:COPII-coated ER to Golgi transport vesicle"/>
    <property type="evidence" value="ECO:0007669"/>
    <property type="project" value="TreeGrafter"/>
</dbReference>
<keyword evidence="8 9" id="KW-0472">Membrane</keyword>
<feature type="transmembrane region" description="Helical" evidence="9">
    <location>
        <begin position="373"/>
        <end position="392"/>
    </location>
</feature>
<proteinExistence type="inferred from homology"/>
<dbReference type="RefSeq" id="XP_021095494.1">
    <property type="nucleotide sequence ID" value="XM_021239835.1"/>
</dbReference>
<evidence type="ECO:0000256" key="8">
    <source>
        <dbReference type="ARBA" id="ARBA00023136"/>
    </source>
</evidence>
<dbReference type="GO" id="GO:0005793">
    <property type="term" value="C:endoplasmic reticulum-Golgi intermediate compartment"/>
    <property type="evidence" value="ECO:0007669"/>
    <property type="project" value="UniProtKB-UniRule"/>
</dbReference>
<evidence type="ECO:0000256" key="6">
    <source>
        <dbReference type="ARBA" id="ARBA00022989"/>
    </source>
</evidence>
<feature type="transmembrane region" description="Helical" evidence="9">
    <location>
        <begin position="306"/>
        <end position="326"/>
    </location>
</feature>
<evidence type="ECO:0000256" key="7">
    <source>
        <dbReference type="ARBA" id="ARBA00023034"/>
    </source>
</evidence>
<dbReference type="PANTHER" id="PTHR14083:SF1">
    <property type="entry name" value="PROTEIN YIF1B"/>
    <property type="match status" value="1"/>
</dbReference>
<accession>A0AAX6RG94</accession>
<dbReference type="CTD" id="90522"/>
<keyword evidence="10" id="KW-1185">Reference proteome</keyword>